<dbReference type="AlphaFoldDB" id="A0A3D9RPW8"/>
<dbReference type="CDD" id="cd04202">
    <property type="entry name" value="CuRO_D2_2dMcoN_like"/>
    <property type="match status" value="1"/>
</dbReference>
<dbReference type="Pfam" id="PF07731">
    <property type="entry name" value="Cu-oxidase_2"/>
    <property type="match status" value="1"/>
</dbReference>
<sequence>MVESPDLPLAPYRLENGIKCFELVAEPVLQEVLPEIYMQGYGYNGSIPGPTIVVETGDWVRIRVVNRLPEATSVHWHGLDVPNTMDGVPYIEPSPLIEPGYGMDYTFQIINPPGTHMYHSHYHTIRQEMLGLGGLFIILGKQGQGQGQRHNQRDIAYMLQEFHLSGLPKGELRPGTYTIDPLSDGFNFFTMNGRCFPNTSPVQVRLGDRVRIRLAVLGMQGHPMHLHGVQMLETAYDGNEVPPTRQLLRNTVFIAPGETRDVQFDAWNPGHWPFHCHIPHHTSNNFTLPIGGMFTTIQVAR</sequence>
<name>A0A3D9RPW8_9BACL</name>
<feature type="domain" description="Plastocyanin-like" evidence="2">
    <location>
        <begin position="39"/>
        <end position="141"/>
    </location>
</feature>
<evidence type="ECO:0000313" key="4">
    <source>
        <dbReference type="Proteomes" id="UP000256304"/>
    </source>
</evidence>
<dbReference type="OrthoDB" id="9757546at2"/>
<dbReference type="Pfam" id="PF07732">
    <property type="entry name" value="Cu-oxidase_3"/>
    <property type="match status" value="1"/>
</dbReference>
<dbReference type="RefSeq" id="WP_116190661.1">
    <property type="nucleotide sequence ID" value="NZ_QTTN01000024.1"/>
</dbReference>
<evidence type="ECO:0000259" key="2">
    <source>
        <dbReference type="Pfam" id="PF07732"/>
    </source>
</evidence>
<gene>
    <name evidence="3" type="ORF">A8990_12459</name>
</gene>
<reference evidence="3 4" key="1">
    <citation type="submission" date="2018-08" db="EMBL/GenBank/DDBJ databases">
        <title>Genomic Encyclopedia of Type Strains, Phase III (KMG-III): the genomes of soil and plant-associated and newly described type strains.</title>
        <authorList>
            <person name="Whitman W."/>
        </authorList>
    </citation>
    <scope>NUCLEOTIDE SEQUENCE [LARGE SCALE GENOMIC DNA]</scope>
    <source>
        <strain evidence="3 4">CGMCC 1.10966</strain>
    </source>
</reference>
<dbReference type="InterPro" id="IPR011707">
    <property type="entry name" value="Cu-oxidase-like_N"/>
</dbReference>
<evidence type="ECO:0000259" key="1">
    <source>
        <dbReference type="Pfam" id="PF07731"/>
    </source>
</evidence>
<dbReference type="PANTHER" id="PTHR11709:SF2">
    <property type="entry name" value="MULTICOPPER OXIDASE LPR1"/>
    <property type="match status" value="1"/>
</dbReference>
<dbReference type="GO" id="GO:0016491">
    <property type="term" value="F:oxidoreductase activity"/>
    <property type="evidence" value="ECO:0007669"/>
    <property type="project" value="InterPro"/>
</dbReference>
<protein>
    <submittedName>
        <fullName evidence="3">Multicopper oxidase</fullName>
    </submittedName>
</protein>
<organism evidence="3 4">
    <name type="scientific">Paenibacillus taihuensis</name>
    <dbReference type="NCBI Taxonomy" id="1156355"/>
    <lineage>
        <taxon>Bacteria</taxon>
        <taxon>Bacillati</taxon>
        <taxon>Bacillota</taxon>
        <taxon>Bacilli</taxon>
        <taxon>Bacillales</taxon>
        <taxon>Paenibacillaceae</taxon>
        <taxon>Paenibacillus</taxon>
    </lineage>
</organism>
<dbReference type="EMBL" id="QTTN01000024">
    <property type="protein sequence ID" value="REE78783.1"/>
    <property type="molecule type" value="Genomic_DNA"/>
</dbReference>
<dbReference type="Gene3D" id="2.60.40.420">
    <property type="entry name" value="Cupredoxins - blue copper proteins"/>
    <property type="match status" value="2"/>
</dbReference>
<keyword evidence="4" id="KW-1185">Reference proteome</keyword>
<evidence type="ECO:0000313" key="3">
    <source>
        <dbReference type="EMBL" id="REE78783.1"/>
    </source>
</evidence>
<dbReference type="InterPro" id="IPR045087">
    <property type="entry name" value="Cu-oxidase_fam"/>
</dbReference>
<dbReference type="GO" id="GO:0005507">
    <property type="term" value="F:copper ion binding"/>
    <property type="evidence" value="ECO:0007669"/>
    <property type="project" value="InterPro"/>
</dbReference>
<dbReference type="SUPFAM" id="SSF49503">
    <property type="entry name" value="Cupredoxins"/>
    <property type="match status" value="2"/>
</dbReference>
<dbReference type="PANTHER" id="PTHR11709">
    <property type="entry name" value="MULTI-COPPER OXIDASE"/>
    <property type="match status" value="1"/>
</dbReference>
<dbReference type="GO" id="GO:0030288">
    <property type="term" value="C:outer membrane-bounded periplasmic space"/>
    <property type="evidence" value="ECO:0007669"/>
    <property type="project" value="TreeGrafter"/>
</dbReference>
<comment type="caution">
    <text evidence="3">The sequence shown here is derived from an EMBL/GenBank/DDBJ whole genome shotgun (WGS) entry which is preliminary data.</text>
</comment>
<feature type="domain" description="Plastocyanin-like" evidence="1">
    <location>
        <begin position="188"/>
        <end position="287"/>
    </location>
</feature>
<proteinExistence type="predicted"/>
<accession>A0A3D9RPW8</accession>
<dbReference type="InterPro" id="IPR008972">
    <property type="entry name" value="Cupredoxin"/>
</dbReference>
<dbReference type="Proteomes" id="UP000256304">
    <property type="component" value="Unassembled WGS sequence"/>
</dbReference>
<dbReference type="InterPro" id="IPR011706">
    <property type="entry name" value="Cu-oxidase_C"/>
</dbReference>